<evidence type="ECO:0000313" key="4">
    <source>
        <dbReference type="Proteomes" id="UP001595909"/>
    </source>
</evidence>
<gene>
    <name evidence="3" type="ORF">ACFPEL_14160</name>
</gene>
<dbReference type="Gene3D" id="3.40.50.1110">
    <property type="entry name" value="SGNH hydrolase"/>
    <property type="match status" value="1"/>
</dbReference>
<evidence type="ECO:0000259" key="2">
    <source>
        <dbReference type="Pfam" id="PF13472"/>
    </source>
</evidence>
<name>A0ABV9RH68_9PSEU</name>
<protein>
    <submittedName>
        <fullName evidence="3">SGNH/GDSL hydrolase family protein</fullName>
        <ecNumber evidence="3">3.1.-.-</ecNumber>
    </submittedName>
</protein>
<dbReference type="EC" id="3.1.-.-" evidence="3"/>
<keyword evidence="4" id="KW-1185">Reference proteome</keyword>
<comment type="caution">
    <text evidence="3">The sequence shown here is derived from an EMBL/GenBank/DDBJ whole genome shotgun (WGS) entry which is preliminary data.</text>
</comment>
<accession>A0ABV9RH68</accession>
<feature type="region of interest" description="Disordered" evidence="1">
    <location>
        <begin position="248"/>
        <end position="270"/>
    </location>
</feature>
<dbReference type="InterPro" id="IPR053140">
    <property type="entry name" value="GDSL_Rv0518-like"/>
</dbReference>
<proteinExistence type="predicted"/>
<dbReference type="SUPFAM" id="SSF52266">
    <property type="entry name" value="SGNH hydrolase"/>
    <property type="match status" value="1"/>
</dbReference>
<dbReference type="RefSeq" id="WP_274191593.1">
    <property type="nucleotide sequence ID" value="NZ_BAABHN010000029.1"/>
</dbReference>
<evidence type="ECO:0000313" key="3">
    <source>
        <dbReference type="EMBL" id="MFC4833553.1"/>
    </source>
</evidence>
<dbReference type="GO" id="GO:0016787">
    <property type="term" value="F:hydrolase activity"/>
    <property type="evidence" value="ECO:0007669"/>
    <property type="project" value="UniProtKB-KW"/>
</dbReference>
<dbReference type="Pfam" id="PF13472">
    <property type="entry name" value="Lipase_GDSL_2"/>
    <property type="match status" value="1"/>
</dbReference>
<dbReference type="InterPro" id="IPR036514">
    <property type="entry name" value="SGNH_hydro_sf"/>
</dbReference>
<sequence>MTRNEASLDVPGPRPARGAWRSYVALGDSFTEGVGDPDPATGVERGWADRVAAALARGRPDVGYANLAIRGLLLDRVVATQVPAAVRLAPELVSICAAGNDLLRPSADPDALAERLEGAVATLRATGADVLVFTGFNTRESPLLNLIARRLAAMNQHIRDIAARQDAYLVDLWAMAPLADARARTDDRLHLNAAGHAKVAARVCEVLGLPPEQDWREPWPPEAPTTWTARRTEDARWAREHLWPWLQRRAQGRSTGDHRPPKRPQLAPLP</sequence>
<dbReference type="CDD" id="cd01832">
    <property type="entry name" value="SGNH_hydrolase_like_1"/>
    <property type="match status" value="1"/>
</dbReference>
<dbReference type="PANTHER" id="PTHR43784">
    <property type="entry name" value="GDSL-LIKE LIPASE/ACYLHYDROLASE, PUTATIVE (AFU_ORTHOLOGUE AFUA_2G00820)-RELATED"/>
    <property type="match status" value="1"/>
</dbReference>
<dbReference type="Proteomes" id="UP001595909">
    <property type="component" value="Unassembled WGS sequence"/>
</dbReference>
<dbReference type="InterPro" id="IPR013830">
    <property type="entry name" value="SGNH_hydro"/>
</dbReference>
<feature type="domain" description="SGNH hydrolase-type esterase" evidence="2">
    <location>
        <begin position="25"/>
        <end position="197"/>
    </location>
</feature>
<dbReference type="EMBL" id="JBHSIM010000029">
    <property type="protein sequence ID" value="MFC4833553.1"/>
    <property type="molecule type" value="Genomic_DNA"/>
</dbReference>
<evidence type="ECO:0000256" key="1">
    <source>
        <dbReference type="SAM" id="MobiDB-lite"/>
    </source>
</evidence>
<dbReference type="PANTHER" id="PTHR43784:SF2">
    <property type="entry name" value="GDSL-LIKE LIPASE_ACYLHYDROLASE, PUTATIVE (AFU_ORTHOLOGUE AFUA_2G00820)-RELATED"/>
    <property type="match status" value="1"/>
</dbReference>
<keyword evidence="3" id="KW-0378">Hydrolase</keyword>
<organism evidence="3 4">
    <name type="scientific">Actinomycetospora chibensis</name>
    <dbReference type="NCBI Taxonomy" id="663606"/>
    <lineage>
        <taxon>Bacteria</taxon>
        <taxon>Bacillati</taxon>
        <taxon>Actinomycetota</taxon>
        <taxon>Actinomycetes</taxon>
        <taxon>Pseudonocardiales</taxon>
        <taxon>Pseudonocardiaceae</taxon>
        <taxon>Actinomycetospora</taxon>
    </lineage>
</organism>
<reference evidence="4" key="1">
    <citation type="journal article" date="2019" name="Int. J. Syst. Evol. Microbiol.">
        <title>The Global Catalogue of Microorganisms (GCM) 10K type strain sequencing project: providing services to taxonomists for standard genome sequencing and annotation.</title>
        <authorList>
            <consortium name="The Broad Institute Genomics Platform"/>
            <consortium name="The Broad Institute Genome Sequencing Center for Infectious Disease"/>
            <person name="Wu L."/>
            <person name="Ma J."/>
        </authorList>
    </citation>
    <scope>NUCLEOTIDE SEQUENCE [LARGE SCALE GENOMIC DNA]</scope>
    <source>
        <strain evidence="4">CCUG 50347</strain>
    </source>
</reference>